<dbReference type="InterPro" id="IPR036761">
    <property type="entry name" value="TTHA0802/YceI-like_sf"/>
</dbReference>
<dbReference type="PANTHER" id="PTHR34406">
    <property type="entry name" value="PROTEIN YCEI"/>
    <property type="match status" value="1"/>
</dbReference>
<gene>
    <name evidence="2" type="primary">yceI_2</name>
    <name evidence="2" type="ORF">BVI061214_01433</name>
</gene>
<organism evidence="2 3">
    <name type="scientific">Thermus aquaticus</name>
    <dbReference type="NCBI Taxonomy" id="271"/>
    <lineage>
        <taxon>Bacteria</taxon>
        <taxon>Thermotogati</taxon>
        <taxon>Deinococcota</taxon>
        <taxon>Deinococci</taxon>
        <taxon>Thermales</taxon>
        <taxon>Thermaceae</taxon>
        <taxon>Thermus</taxon>
    </lineage>
</organism>
<dbReference type="EMBL" id="LHCI01000106">
    <property type="protein sequence ID" value="KOX90244.1"/>
    <property type="molecule type" value="Genomic_DNA"/>
</dbReference>
<feature type="domain" description="Lipid/polyisoprenoid-binding YceI-like" evidence="1">
    <location>
        <begin position="2"/>
        <end position="170"/>
    </location>
</feature>
<dbReference type="Gene3D" id="2.40.128.110">
    <property type="entry name" value="Lipid/polyisoprenoid-binding, YceI-like"/>
    <property type="match status" value="1"/>
</dbReference>
<dbReference type="AlphaFoldDB" id="A0A0N0BLY7"/>
<dbReference type="Pfam" id="PF04264">
    <property type="entry name" value="YceI"/>
    <property type="match status" value="1"/>
</dbReference>
<dbReference type="InterPro" id="IPR007372">
    <property type="entry name" value="Lipid/polyisoprenoid-bd_YceI"/>
</dbReference>
<dbReference type="SMART" id="SM00867">
    <property type="entry name" value="YceI"/>
    <property type="match status" value="1"/>
</dbReference>
<protein>
    <submittedName>
        <fullName evidence="2">Protein YceI</fullName>
    </submittedName>
</protein>
<accession>A0A0N0BLY7</accession>
<evidence type="ECO:0000313" key="2">
    <source>
        <dbReference type="EMBL" id="KOX90244.1"/>
    </source>
</evidence>
<dbReference type="Proteomes" id="UP000037685">
    <property type="component" value="Unassembled WGS sequence"/>
</dbReference>
<name>A0A0N0BLY7_THEAQ</name>
<evidence type="ECO:0000313" key="3">
    <source>
        <dbReference type="Proteomes" id="UP000037685"/>
    </source>
</evidence>
<dbReference type="SUPFAM" id="SSF101874">
    <property type="entry name" value="YceI-like"/>
    <property type="match status" value="1"/>
</dbReference>
<dbReference type="PATRIC" id="fig|271.14.peg.1509"/>
<proteinExistence type="predicted"/>
<dbReference type="PANTHER" id="PTHR34406:SF1">
    <property type="entry name" value="PROTEIN YCEI"/>
    <property type="match status" value="1"/>
</dbReference>
<reference evidence="2 3" key="1">
    <citation type="submission" date="2015-07" db="EMBL/GenBank/DDBJ databases">
        <authorList>
            <person name="Noorani M."/>
        </authorList>
    </citation>
    <scope>NUCLEOTIDE SEQUENCE [LARGE SCALE GENOMIC DNA]</scope>
    <source>
        <strain evidence="3">ATCC 25104 / DSM 625 / JCM 10724 / NBRC 103206 / NCIMB 11243 / YT-1</strain>
    </source>
</reference>
<evidence type="ECO:0000259" key="1">
    <source>
        <dbReference type="SMART" id="SM00867"/>
    </source>
</evidence>
<comment type="caution">
    <text evidence="2">The sequence shown here is derived from an EMBL/GenBank/DDBJ whole genome shotgun (WGS) entry which is preliminary data.</text>
</comment>
<dbReference type="RefSeq" id="WP_053767850.1">
    <property type="nucleotide sequence ID" value="NZ_LHCI01000106.1"/>
</dbReference>
<sequence length="178" mass="19881">MRWNLDPAHTSITFSVRHMMVATVRGSLNLKEGFAETDESGKPLRVEARLDARSIHTGVADRDNHLRSPDFLDAERYPEIVFRSEKITPLGEGRYRVEGELTIRDVTRPLVLEVETSGPIKDPWGNERLAAHFEGKLNRKDFGLTWNMVLETGGLLVGEEVRFGVDAEVVAAKEAVGA</sequence>